<evidence type="ECO:0000313" key="1">
    <source>
        <dbReference type="EMBL" id="RDX63096.1"/>
    </source>
</evidence>
<proteinExistence type="predicted"/>
<gene>
    <name evidence="1" type="ORF">CR513_58514</name>
</gene>
<feature type="non-terminal residue" evidence="1">
    <location>
        <position position="1"/>
    </location>
</feature>
<evidence type="ECO:0000313" key="2">
    <source>
        <dbReference type="Proteomes" id="UP000257109"/>
    </source>
</evidence>
<sequence length="134" mass="14880">MPSPAADAESLNFNLTPVAISSSLVDLELLRLATILFSKTPNSMRMRCIVLMRTHIWVTSNELSAFLPALAFKMYCWRDLSRPDINSGSKSACMGIGNKKKASRVSSMIRRTSAAEGAKPSLFACGFHTYRKRY</sequence>
<keyword evidence="2" id="KW-1185">Reference proteome</keyword>
<protein>
    <submittedName>
        <fullName evidence="1">Uncharacterized protein</fullName>
    </submittedName>
</protein>
<accession>A0A371EAM7</accession>
<organism evidence="1 2">
    <name type="scientific">Mucuna pruriens</name>
    <name type="common">Velvet bean</name>
    <name type="synonym">Dolichos pruriens</name>
    <dbReference type="NCBI Taxonomy" id="157652"/>
    <lineage>
        <taxon>Eukaryota</taxon>
        <taxon>Viridiplantae</taxon>
        <taxon>Streptophyta</taxon>
        <taxon>Embryophyta</taxon>
        <taxon>Tracheophyta</taxon>
        <taxon>Spermatophyta</taxon>
        <taxon>Magnoliopsida</taxon>
        <taxon>eudicotyledons</taxon>
        <taxon>Gunneridae</taxon>
        <taxon>Pentapetalae</taxon>
        <taxon>rosids</taxon>
        <taxon>fabids</taxon>
        <taxon>Fabales</taxon>
        <taxon>Fabaceae</taxon>
        <taxon>Papilionoideae</taxon>
        <taxon>50 kb inversion clade</taxon>
        <taxon>NPAAA clade</taxon>
        <taxon>indigoferoid/millettioid clade</taxon>
        <taxon>Phaseoleae</taxon>
        <taxon>Mucuna</taxon>
    </lineage>
</organism>
<dbReference type="Proteomes" id="UP000257109">
    <property type="component" value="Unassembled WGS sequence"/>
</dbReference>
<reference evidence="1" key="1">
    <citation type="submission" date="2018-05" db="EMBL/GenBank/DDBJ databases">
        <title>Draft genome of Mucuna pruriens seed.</title>
        <authorList>
            <person name="Nnadi N.E."/>
            <person name="Vos R."/>
            <person name="Hasami M.H."/>
            <person name="Devisetty U.K."/>
            <person name="Aguiy J.C."/>
        </authorList>
    </citation>
    <scope>NUCLEOTIDE SEQUENCE [LARGE SCALE GENOMIC DNA]</scope>
    <source>
        <strain evidence="1">JCA_2017</strain>
    </source>
</reference>
<comment type="caution">
    <text evidence="1">The sequence shown here is derived from an EMBL/GenBank/DDBJ whole genome shotgun (WGS) entry which is preliminary data.</text>
</comment>
<name>A0A371EAM7_MUCPR</name>
<dbReference type="AlphaFoldDB" id="A0A371EAM7"/>
<dbReference type="EMBL" id="QJKJ01015091">
    <property type="protein sequence ID" value="RDX63096.1"/>
    <property type="molecule type" value="Genomic_DNA"/>
</dbReference>